<dbReference type="WBParaSite" id="GPUH_0002665301-mRNA-1">
    <property type="protein sequence ID" value="GPUH_0002665301-mRNA-1"/>
    <property type="gene ID" value="GPUH_0002665301"/>
</dbReference>
<organism evidence="5">
    <name type="scientific">Gongylonema pulchrum</name>
    <dbReference type="NCBI Taxonomy" id="637853"/>
    <lineage>
        <taxon>Eukaryota</taxon>
        <taxon>Metazoa</taxon>
        <taxon>Ecdysozoa</taxon>
        <taxon>Nematoda</taxon>
        <taxon>Chromadorea</taxon>
        <taxon>Rhabditida</taxon>
        <taxon>Spirurina</taxon>
        <taxon>Spiruromorpha</taxon>
        <taxon>Spiruroidea</taxon>
        <taxon>Gongylonematidae</taxon>
        <taxon>Gongylonema</taxon>
    </lineage>
</organism>
<dbReference type="WBParaSite" id="GPUH_0002676401-mRNA-1">
    <property type="protein sequence ID" value="GPUH_0002676401-mRNA-1"/>
    <property type="gene ID" value="GPUH_0002676401"/>
</dbReference>
<evidence type="ECO:0000313" key="5">
    <source>
        <dbReference type="WBParaSite" id="GPUH_0002676401-mRNA-1"/>
    </source>
</evidence>
<dbReference type="EMBL" id="UYRT01113482">
    <property type="protein sequence ID" value="VDN49397.1"/>
    <property type="molecule type" value="Genomic_DNA"/>
</dbReference>
<gene>
    <name evidence="1" type="ORF">GPUH_LOCUS26625</name>
    <name evidence="2" type="ORF">GPUH_LOCUS26734</name>
</gene>
<dbReference type="AlphaFoldDB" id="A0A183F0J3"/>
<evidence type="ECO:0000313" key="1">
    <source>
        <dbReference type="EMBL" id="VDN45821.1"/>
    </source>
</evidence>
<proteinExistence type="predicted"/>
<dbReference type="Proteomes" id="UP000271098">
    <property type="component" value="Unassembled WGS sequence"/>
</dbReference>
<accession>A0A183F0J3</accession>
<reference evidence="1 3" key="2">
    <citation type="submission" date="2018-11" db="EMBL/GenBank/DDBJ databases">
        <authorList>
            <consortium name="Pathogen Informatics"/>
        </authorList>
    </citation>
    <scope>NUCLEOTIDE SEQUENCE [LARGE SCALE GENOMIC DNA]</scope>
</reference>
<sequence>MEERRQLTASRDHLSVLLTEVTQQNGIFEAKLQRATEARTQSAMKIIEMESEIKDLKAALEKVVQQLI</sequence>
<name>A0A183F0J3_9BILA</name>
<evidence type="ECO:0000313" key="2">
    <source>
        <dbReference type="EMBL" id="VDN49397.1"/>
    </source>
</evidence>
<dbReference type="EMBL" id="UYRT01112379">
    <property type="protein sequence ID" value="VDN45821.1"/>
    <property type="molecule type" value="Genomic_DNA"/>
</dbReference>
<reference evidence="4 5" key="1">
    <citation type="submission" date="2016-06" db="UniProtKB">
        <authorList>
            <consortium name="WormBaseParasite"/>
        </authorList>
    </citation>
    <scope>IDENTIFICATION</scope>
</reference>
<evidence type="ECO:0000313" key="4">
    <source>
        <dbReference type="WBParaSite" id="GPUH_0002665301-mRNA-1"/>
    </source>
</evidence>
<keyword evidence="3" id="KW-1185">Reference proteome</keyword>
<evidence type="ECO:0000313" key="3">
    <source>
        <dbReference type="Proteomes" id="UP000271098"/>
    </source>
</evidence>
<protein>
    <submittedName>
        <fullName evidence="4 5">RING-type E3 ubiquitin transferase</fullName>
    </submittedName>
</protein>